<feature type="compositionally biased region" description="Acidic residues" evidence="1">
    <location>
        <begin position="143"/>
        <end position="156"/>
    </location>
</feature>
<dbReference type="Proteomes" id="UP000076871">
    <property type="component" value="Unassembled WGS sequence"/>
</dbReference>
<organism evidence="2 3">
    <name type="scientific">Laetiporus sulphureus 93-53</name>
    <dbReference type="NCBI Taxonomy" id="1314785"/>
    <lineage>
        <taxon>Eukaryota</taxon>
        <taxon>Fungi</taxon>
        <taxon>Dikarya</taxon>
        <taxon>Basidiomycota</taxon>
        <taxon>Agaricomycotina</taxon>
        <taxon>Agaricomycetes</taxon>
        <taxon>Polyporales</taxon>
        <taxon>Laetiporus</taxon>
    </lineage>
</organism>
<accession>A0A165C515</accession>
<proteinExistence type="predicted"/>
<name>A0A165C515_9APHY</name>
<evidence type="ECO:0000313" key="2">
    <source>
        <dbReference type="EMBL" id="KZT02216.1"/>
    </source>
</evidence>
<gene>
    <name evidence="2" type="ORF">LAESUDRAFT_730389</name>
</gene>
<evidence type="ECO:0000313" key="3">
    <source>
        <dbReference type="Proteomes" id="UP000076871"/>
    </source>
</evidence>
<protein>
    <submittedName>
        <fullName evidence="2">Uncharacterized protein</fullName>
    </submittedName>
</protein>
<keyword evidence="3" id="KW-1185">Reference proteome</keyword>
<sequence length="163" mass="17917">MAIASVVCPAVSDLIVVLVTWYKTFRLAIEVRKLRFKGSIATMLMRDGTLHFMALLLLNIFNIQSQFSGSRYSGCAAIFLLPMTSVLVSRFILNLRQVSLGSAGLNTISHSTVDTPDLPSRLVGNFGSELQDTSLVFEDVEDSMEDEQNGSEDCEAYELAQGQ</sequence>
<dbReference type="OrthoDB" id="2804213at2759"/>
<dbReference type="GeneID" id="63826850"/>
<feature type="region of interest" description="Disordered" evidence="1">
    <location>
        <begin position="143"/>
        <end position="163"/>
    </location>
</feature>
<dbReference type="EMBL" id="KV427654">
    <property type="protein sequence ID" value="KZT02216.1"/>
    <property type="molecule type" value="Genomic_DNA"/>
</dbReference>
<evidence type="ECO:0000256" key="1">
    <source>
        <dbReference type="SAM" id="MobiDB-lite"/>
    </source>
</evidence>
<dbReference type="RefSeq" id="XP_040759956.1">
    <property type="nucleotide sequence ID" value="XM_040909821.1"/>
</dbReference>
<dbReference type="AlphaFoldDB" id="A0A165C515"/>
<reference evidence="2 3" key="1">
    <citation type="journal article" date="2016" name="Mol. Biol. Evol.">
        <title>Comparative Genomics of Early-Diverging Mushroom-Forming Fungi Provides Insights into the Origins of Lignocellulose Decay Capabilities.</title>
        <authorList>
            <person name="Nagy L.G."/>
            <person name="Riley R."/>
            <person name="Tritt A."/>
            <person name="Adam C."/>
            <person name="Daum C."/>
            <person name="Floudas D."/>
            <person name="Sun H."/>
            <person name="Yadav J.S."/>
            <person name="Pangilinan J."/>
            <person name="Larsson K.H."/>
            <person name="Matsuura K."/>
            <person name="Barry K."/>
            <person name="Labutti K."/>
            <person name="Kuo R."/>
            <person name="Ohm R.A."/>
            <person name="Bhattacharya S.S."/>
            <person name="Shirouzu T."/>
            <person name="Yoshinaga Y."/>
            <person name="Martin F.M."/>
            <person name="Grigoriev I.V."/>
            <person name="Hibbett D.S."/>
        </authorList>
    </citation>
    <scope>NUCLEOTIDE SEQUENCE [LARGE SCALE GENOMIC DNA]</scope>
    <source>
        <strain evidence="2 3">93-53</strain>
    </source>
</reference>
<dbReference type="InParanoid" id="A0A165C515"/>